<dbReference type="GO" id="GO:0004721">
    <property type="term" value="F:phosphoprotein phosphatase activity"/>
    <property type="evidence" value="ECO:0007669"/>
    <property type="project" value="InterPro"/>
</dbReference>
<evidence type="ECO:0000313" key="2">
    <source>
        <dbReference type="EMBL" id="AOX17649.1"/>
    </source>
</evidence>
<protein>
    <submittedName>
        <fullName evidence="2">Protein tyrosine phosphatase</fullName>
    </submittedName>
</protein>
<dbReference type="SUPFAM" id="SSF52799">
    <property type="entry name" value="(Phosphotyrosine protein) phosphatases II"/>
    <property type="match status" value="1"/>
</dbReference>
<dbReference type="eggNOG" id="COG2365">
    <property type="taxonomic scope" value="Bacteria"/>
</dbReference>
<reference evidence="2 3" key="1">
    <citation type="journal article" date="2016" name="Microb. Cell Fact.">
        <title>Dissection of exopolysaccharide biosynthesis in Kozakia baliensis.</title>
        <authorList>
            <person name="Brandt J.U."/>
            <person name="Jakob F."/>
            <person name="Behr J."/>
            <person name="Geissler A.J."/>
            <person name="Vogel R.F."/>
        </authorList>
    </citation>
    <scope>NUCLEOTIDE SEQUENCE [LARGE SCALE GENOMIC DNA]</scope>
    <source>
        <strain evidence="2 3">DSM 14400</strain>
    </source>
</reference>
<dbReference type="RefSeq" id="WP_070403211.1">
    <property type="nucleotide sequence ID" value="NZ_BJVW01000001.1"/>
</dbReference>
<dbReference type="Proteomes" id="UP000179145">
    <property type="component" value="Chromosome"/>
</dbReference>
<name>A0A1D8UVH1_9PROT</name>
<dbReference type="Gene3D" id="3.90.190.10">
    <property type="entry name" value="Protein tyrosine phosphatase superfamily"/>
    <property type="match status" value="1"/>
</dbReference>
<dbReference type="KEGG" id="kba:A0U89_11395"/>
<gene>
    <name evidence="2" type="ORF">A0U89_11395</name>
</gene>
<feature type="domain" description="DSP-PTPase phosphatase fused to NAD+ Kinase" evidence="1">
    <location>
        <begin position="43"/>
        <end position="133"/>
    </location>
</feature>
<dbReference type="AlphaFoldDB" id="A0A1D8UVH1"/>
<evidence type="ECO:0000259" key="1">
    <source>
        <dbReference type="Pfam" id="PF22741"/>
    </source>
</evidence>
<sequence length="220" mass="25162">MFEGPLATAADRRRAWLDSLFVDHAIFRLPWTNLAPVVPGKIYRCNHPTPARLARLKRRLGLKTLVNLRGHRRCGSDALSRHAAQQIGLFHIDMAFESRGAPHRDRILKFYDIYRTLQTPMLMHCKSGADRAGLASGLVVMFEGGTAKEALNQLHWRFGHFNRSRTGILDAFFLRFQSQAEGRIGFVDWVRDEYDEAALKRDFVAGKLASFLTDQVLRRE</sequence>
<proteinExistence type="predicted"/>
<keyword evidence="3" id="KW-1185">Reference proteome</keyword>
<dbReference type="STRING" id="153496.A0U89_11395"/>
<dbReference type="EMBL" id="CP014674">
    <property type="protein sequence ID" value="AOX17649.1"/>
    <property type="molecule type" value="Genomic_DNA"/>
</dbReference>
<evidence type="ECO:0000313" key="3">
    <source>
        <dbReference type="Proteomes" id="UP000179145"/>
    </source>
</evidence>
<organism evidence="2 3">
    <name type="scientific">Kozakia baliensis</name>
    <dbReference type="NCBI Taxonomy" id="153496"/>
    <lineage>
        <taxon>Bacteria</taxon>
        <taxon>Pseudomonadati</taxon>
        <taxon>Pseudomonadota</taxon>
        <taxon>Alphaproteobacteria</taxon>
        <taxon>Acetobacterales</taxon>
        <taxon>Acetobacteraceae</taxon>
        <taxon>Kozakia</taxon>
    </lineage>
</organism>
<dbReference type="Pfam" id="PF22741">
    <property type="entry name" value="PTP-NADK"/>
    <property type="match status" value="1"/>
</dbReference>
<accession>A0A1D8UVH1</accession>
<dbReference type="InterPro" id="IPR055214">
    <property type="entry name" value="PTP-NADK"/>
</dbReference>
<dbReference type="InterPro" id="IPR029021">
    <property type="entry name" value="Prot-tyrosine_phosphatase-like"/>
</dbReference>
<dbReference type="OrthoDB" id="9814896at2"/>